<dbReference type="AlphaFoldDB" id="A0A0B7BWQ1"/>
<feature type="non-terminal residue" evidence="1">
    <location>
        <position position="1"/>
    </location>
</feature>
<proteinExistence type="predicted"/>
<feature type="non-terminal residue" evidence="1">
    <location>
        <position position="69"/>
    </location>
</feature>
<accession>A0A0B7BWQ1</accession>
<reference evidence="1" key="1">
    <citation type="submission" date="2014-12" db="EMBL/GenBank/DDBJ databases">
        <title>Insight into the proteome of Arion vulgaris.</title>
        <authorList>
            <person name="Aradska J."/>
            <person name="Bulat T."/>
            <person name="Smidak R."/>
            <person name="Sarate P."/>
            <person name="Gangsoo J."/>
            <person name="Sialana F."/>
            <person name="Bilban M."/>
            <person name="Lubec G."/>
        </authorList>
    </citation>
    <scope>NUCLEOTIDE SEQUENCE</scope>
    <source>
        <tissue evidence="1">Skin</tissue>
    </source>
</reference>
<sequence>LKVNGQDFPESKTPTYIGVTLNRKLTWCPQIENATAKARHMLTIMSKLAGSKWGANTSPQNTLLWKSAT</sequence>
<organism evidence="1">
    <name type="scientific">Arion vulgaris</name>
    <dbReference type="NCBI Taxonomy" id="1028688"/>
    <lineage>
        <taxon>Eukaryota</taxon>
        <taxon>Metazoa</taxon>
        <taxon>Spiralia</taxon>
        <taxon>Lophotrochozoa</taxon>
        <taxon>Mollusca</taxon>
        <taxon>Gastropoda</taxon>
        <taxon>Heterobranchia</taxon>
        <taxon>Euthyneura</taxon>
        <taxon>Panpulmonata</taxon>
        <taxon>Eupulmonata</taxon>
        <taxon>Stylommatophora</taxon>
        <taxon>Helicina</taxon>
        <taxon>Arionoidea</taxon>
        <taxon>Arionidae</taxon>
        <taxon>Arion</taxon>
    </lineage>
</organism>
<dbReference type="EMBL" id="HACG01049941">
    <property type="protein sequence ID" value="CEK96806.1"/>
    <property type="molecule type" value="Transcribed_RNA"/>
</dbReference>
<evidence type="ECO:0008006" key="2">
    <source>
        <dbReference type="Google" id="ProtNLM"/>
    </source>
</evidence>
<name>A0A0B7BWQ1_9EUPU</name>
<evidence type="ECO:0000313" key="1">
    <source>
        <dbReference type="EMBL" id="CEK96806.1"/>
    </source>
</evidence>
<protein>
    <recommendedName>
        <fullName evidence="2">Reverse transcriptase domain-containing protein</fullName>
    </recommendedName>
</protein>
<gene>
    <name evidence="1" type="primary">ORF213519</name>
</gene>